<evidence type="ECO:0000313" key="6">
    <source>
        <dbReference type="EMBL" id="GFS20693.1"/>
    </source>
</evidence>
<protein>
    <recommendedName>
        <fullName evidence="5">Zinc finger PHD-type domain-containing protein</fullName>
    </recommendedName>
</protein>
<feature type="compositionally biased region" description="Acidic residues" evidence="4">
    <location>
        <begin position="344"/>
        <end position="354"/>
    </location>
</feature>
<dbReference type="Gene3D" id="3.30.40.10">
    <property type="entry name" value="Zinc/RING finger domain, C3HC4 (zinc finger)"/>
    <property type="match status" value="1"/>
</dbReference>
<dbReference type="InterPro" id="IPR011011">
    <property type="entry name" value="Znf_FYVE_PHD"/>
</dbReference>
<dbReference type="PROSITE" id="PS01359">
    <property type="entry name" value="ZF_PHD_1"/>
    <property type="match status" value="1"/>
</dbReference>
<keyword evidence="2" id="KW-0863">Zinc-finger</keyword>
<keyword evidence="3" id="KW-0862">Zinc</keyword>
<comment type="caution">
    <text evidence="6">The sequence shown here is derived from an EMBL/GenBank/DDBJ whole genome shotgun (WGS) entry which is preliminary data.</text>
</comment>
<name>A0AAV4JG56_9GAST</name>
<feature type="domain" description="Zinc finger PHD-type" evidence="5">
    <location>
        <begin position="9"/>
        <end position="59"/>
    </location>
</feature>
<dbReference type="EMBL" id="BMAT01003122">
    <property type="protein sequence ID" value="GFS20693.1"/>
    <property type="molecule type" value="Genomic_DNA"/>
</dbReference>
<accession>A0AAV4JG56</accession>
<dbReference type="GO" id="GO:0008270">
    <property type="term" value="F:zinc ion binding"/>
    <property type="evidence" value="ECO:0007669"/>
    <property type="project" value="UniProtKB-KW"/>
</dbReference>
<organism evidence="6 7">
    <name type="scientific">Elysia marginata</name>
    <dbReference type="NCBI Taxonomy" id="1093978"/>
    <lineage>
        <taxon>Eukaryota</taxon>
        <taxon>Metazoa</taxon>
        <taxon>Spiralia</taxon>
        <taxon>Lophotrochozoa</taxon>
        <taxon>Mollusca</taxon>
        <taxon>Gastropoda</taxon>
        <taxon>Heterobranchia</taxon>
        <taxon>Euthyneura</taxon>
        <taxon>Panpulmonata</taxon>
        <taxon>Sacoglossa</taxon>
        <taxon>Placobranchoidea</taxon>
        <taxon>Plakobranchidae</taxon>
        <taxon>Elysia</taxon>
    </lineage>
</organism>
<proteinExistence type="predicted"/>
<evidence type="ECO:0000313" key="7">
    <source>
        <dbReference type="Proteomes" id="UP000762676"/>
    </source>
</evidence>
<feature type="region of interest" description="Disordered" evidence="4">
    <location>
        <begin position="317"/>
        <end position="361"/>
    </location>
</feature>
<keyword evidence="1" id="KW-0479">Metal-binding</keyword>
<dbReference type="AlphaFoldDB" id="A0AAV4JG56"/>
<sequence length="483" mass="53594">MSRQRPQYPCGSCGKDCNKDAIECSACQLWVHRECVPMDKNMMREWDAPGLDFLCRACSFTSDPDPVTYDFAAACKRLQDAVNSPSLQYVLSAEHLLLRTYEEMETAYFELCQEASSELKSTIYTSDYCQHWKWLLNVSFMMSNTRISAIFLGEAEYLYEPYGIEFKVASTPGSWSSITHFYAASAALKVAFRSYCPPIMNDYFMSSPLTRKICGRGVKRSAVPMAIVMCSSSIVPHDEGDFKPDHFGVLQKTEIRAKYVDLTANSNTTSVYEEFTPVYHNDSEEALSGQSEDDDGATAVPLAEALPDLDEVLTTSTSHFQDEDPASPASRFPDDELISPAEAPSDEVDHEDDGQAAGGRSLTDGKFLGVLELIDTLTVSTKGLPSIPVGRKENTLFIIQNQRNIDRRAVGQGCSFTDDCGAWKPSPSPVTRMINNGERWQSIILRGGQYGTEKRVNGKRCLCQQTNNQVKKISSKCTGCTTS</sequence>
<dbReference type="InterPro" id="IPR019786">
    <property type="entry name" value="Zinc_finger_PHD-type_CS"/>
</dbReference>
<reference evidence="6 7" key="1">
    <citation type="journal article" date="2021" name="Elife">
        <title>Chloroplast acquisition without the gene transfer in kleptoplastic sea slugs, Plakobranchus ocellatus.</title>
        <authorList>
            <person name="Maeda T."/>
            <person name="Takahashi S."/>
            <person name="Yoshida T."/>
            <person name="Shimamura S."/>
            <person name="Takaki Y."/>
            <person name="Nagai Y."/>
            <person name="Toyoda A."/>
            <person name="Suzuki Y."/>
            <person name="Arimoto A."/>
            <person name="Ishii H."/>
            <person name="Satoh N."/>
            <person name="Nishiyama T."/>
            <person name="Hasebe M."/>
            <person name="Maruyama T."/>
            <person name="Minagawa J."/>
            <person name="Obokata J."/>
            <person name="Shigenobu S."/>
        </authorList>
    </citation>
    <scope>NUCLEOTIDE SEQUENCE [LARGE SCALE GENOMIC DNA]</scope>
</reference>
<dbReference type="InterPro" id="IPR013083">
    <property type="entry name" value="Znf_RING/FYVE/PHD"/>
</dbReference>
<gene>
    <name evidence="6" type="ORF">ElyMa_001577100</name>
</gene>
<keyword evidence="7" id="KW-1185">Reference proteome</keyword>
<evidence type="ECO:0000256" key="3">
    <source>
        <dbReference type="ARBA" id="ARBA00022833"/>
    </source>
</evidence>
<dbReference type="SMART" id="SM00249">
    <property type="entry name" value="PHD"/>
    <property type="match status" value="1"/>
</dbReference>
<dbReference type="InterPro" id="IPR001965">
    <property type="entry name" value="Znf_PHD"/>
</dbReference>
<evidence type="ECO:0000256" key="1">
    <source>
        <dbReference type="ARBA" id="ARBA00022723"/>
    </source>
</evidence>
<dbReference type="Proteomes" id="UP000762676">
    <property type="component" value="Unassembled WGS sequence"/>
</dbReference>
<evidence type="ECO:0000256" key="4">
    <source>
        <dbReference type="SAM" id="MobiDB-lite"/>
    </source>
</evidence>
<evidence type="ECO:0000256" key="2">
    <source>
        <dbReference type="ARBA" id="ARBA00022771"/>
    </source>
</evidence>
<dbReference type="SUPFAM" id="SSF57903">
    <property type="entry name" value="FYVE/PHD zinc finger"/>
    <property type="match status" value="1"/>
</dbReference>
<evidence type="ECO:0000259" key="5">
    <source>
        <dbReference type="SMART" id="SM00249"/>
    </source>
</evidence>